<gene>
    <name evidence="1" type="ORF">SAMN04487772_101239</name>
</gene>
<accession>A0A1H9Y9L8</accession>
<evidence type="ECO:0000313" key="2">
    <source>
        <dbReference type="Proteomes" id="UP000199800"/>
    </source>
</evidence>
<dbReference type="STRING" id="29364.SAMN04487772_101239"/>
<dbReference type="Proteomes" id="UP000199800">
    <property type="component" value="Unassembled WGS sequence"/>
</dbReference>
<dbReference type="EMBL" id="FOHN01000001">
    <property type="protein sequence ID" value="SES65646.1"/>
    <property type="molecule type" value="Genomic_DNA"/>
</dbReference>
<dbReference type="RefSeq" id="WP_278280368.1">
    <property type="nucleotide sequence ID" value="NZ_FOHN01000001.1"/>
</dbReference>
<sequence>MDIEKKVADLGRKWAELGVNNFCPWVLFVQKDPKNAEKLKKKL</sequence>
<protein>
    <submittedName>
        <fullName evidence="1">Uncharacterized protein</fullName>
    </submittedName>
</protein>
<reference evidence="1 2" key="1">
    <citation type="submission" date="2016-10" db="EMBL/GenBank/DDBJ databases">
        <authorList>
            <person name="de Groot N.N."/>
        </authorList>
    </citation>
    <scope>NUCLEOTIDE SEQUENCE [LARGE SCALE GENOMIC DNA]</scope>
    <source>
        <strain evidence="1 2">DSM 1801</strain>
    </source>
</reference>
<name>A0A1H9Y9L8_9FIRM</name>
<evidence type="ECO:0000313" key="1">
    <source>
        <dbReference type="EMBL" id="SES65646.1"/>
    </source>
</evidence>
<proteinExistence type="predicted"/>
<dbReference type="AlphaFoldDB" id="A0A1H9Y9L8"/>
<keyword evidence="2" id="KW-1185">Reference proteome</keyword>
<organism evidence="1 2">
    <name type="scientific">[Clostridium] polysaccharolyticum</name>
    <dbReference type="NCBI Taxonomy" id="29364"/>
    <lineage>
        <taxon>Bacteria</taxon>
        <taxon>Bacillati</taxon>
        <taxon>Bacillota</taxon>
        <taxon>Clostridia</taxon>
        <taxon>Lachnospirales</taxon>
        <taxon>Lachnospiraceae</taxon>
    </lineage>
</organism>